<reference evidence="19" key="1">
    <citation type="submission" date="2023-04" db="EMBL/GenBank/DDBJ databases">
        <title>Candida boidinii NBRC 10035.</title>
        <authorList>
            <person name="Ichikawa N."/>
            <person name="Sato H."/>
            <person name="Tonouchi N."/>
        </authorList>
    </citation>
    <scope>NUCLEOTIDE SEQUENCE</scope>
    <source>
        <strain evidence="19">NBRC 10035</strain>
    </source>
</reference>
<evidence type="ECO:0000256" key="13">
    <source>
        <dbReference type="ARBA" id="ARBA00023136"/>
    </source>
</evidence>
<evidence type="ECO:0000256" key="9">
    <source>
        <dbReference type="ARBA" id="ARBA00022679"/>
    </source>
</evidence>
<evidence type="ECO:0000256" key="1">
    <source>
        <dbReference type="ARBA" id="ARBA00003142"/>
    </source>
</evidence>
<gene>
    <name evidence="19" type="ORF">Cboi02_000454300</name>
</gene>
<evidence type="ECO:0000256" key="5">
    <source>
        <dbReference type="ARBA" id="ARBA00011969"/>
    </source>
</evidence>
<dbReference type="GO" id="GO:0004378">
    <property type="term" value="F:GDP-Man:Man(1)GlcNAc(2)-PP-Dol alpha-1,3-mannosyltransferase activity"/>
    <property type="evidence" value="ECO:0007669"/>
    <property type="project" value="UniProtKB-UniRule"/>
</dbReference>
<dbReference type="Proteomes" id="UP001165120">
    <property type="component" value="Unassembled WGS sequence"/>
</dbReference>
<comment type="function">
    <text evidence="1 16">Mannosylates Man(2)GlcNAc(2)-dolichol diphosphate and Man(1)GlcNAc(2)-dolichol diphosphate to form Man(3)GlcNAc(2)-dolichol diphosphate.</text>
</comment>
<feature type="domain" description="Glycosyl transferase family 1" evidence="17">
    <location>
        <begin position="207"/>
        <end position="379"/>
    </location>
</feature>
<dbReference type="EC" id="2.4.1.132" evidence="6 16"/>
<dbReference type="InterPro" id="IPR027054">
    <property type="entry name" value="ALG2"/>
</dbReference>
<comment type="catalytic activity">
    <reaction evidence="14 16">
        <text>a beta-D-Man-(1-&gt;4)-beta-D-GlcNAc-(1-&gt;4)-alpha-D-GlcNAc-diphospho-di-trans,poly-cis-dolichol + GDP-alpha-D-mannose = an alpha-D-Man-(1-&gt;3)-beta-D-Man-(1-&gt;4)-beta-D-GlcNAc-(1-&gt;4)-alpha-D-GlcNAc-diphospho-di-trans,poly-cis-dolichol + GDP + H(+)</text>
        <dbReference type="Rhea" id="RHEA:29515"/>
        <dbReference type="Rhea" id="RHEA-COMP:19511"/>
        <dbReference type="Rhea" id="RHEA-COMP:19513"/>
        <dbReference type="ChEBI" id="CHEBI:15378"/>
        <dbReference type="ChEBI" id="CHEBI:57527"/>
        <dbReference type="ChEBI" id="CHEBI:58189"/>
        <dbReference type="ChEBI" id="CHEBI:58472"/>
        <dbReference type="ChEBI" id="CHEBI:132510"/>
        <dbReference type="EC" id="2.4.1.132"/>
    </reaction>
    <physiologicalReaction direction="left-to-right" evidence="14 16">
        <dbReference type="Rhea" id="RHEA:29516"/>
    </physiologicalReaction>
</comment>
<keyword evidence="12" id="KW-1133">Transmembrane helix</keyword>
<keyword evidence="9 16" id="KW-0808">Transferase</keyword>
<sequence>MKVAFIHPDLGIGGAERLIVDAAMAMKELGNDVTIYTSHCDKTHCFEEVKREEFKVKVIGDFLPTNLFGKFSIVFAFLRQLMLTFTILLNRELFQYDLIILDQLPYSIPILHFFKNAETKILFYCHFPDQLLAPHDGTLRKIYRFFYDMLEEFSTSCSDKVVVNSKFTKEIVYSTFPSLKNQELSVVYPCIPSEIGIDTKIDSLVENLFGDKNPYFLSINRFEDKKNVSLAIESFAKFLNDPSLSSNSFEKLVIAGGYDSRVKENIDNLNKLKKLCVELGLKSTTVSKGDLSSIDDINSYNVIFLTSISTPLKNSLIKNCDLLLYTPSFEHFGIVPIEAMSLGKLVLATNTGGPLETVVNYFDDKKNFTGFTVDSDPEEWFKILKMFKKSFSKLDIENGSKNSIDRATDIFSFKALTNTLSSVINQTNPIVFKYEEVIRNSLTTVKFMFIIAISYLVKKLF</sequence>
<proteinExistence type="inferred from homology"/>
<evidence type="ECO:0000256" key="14">
    <source>
        <dbReference type="ARBA" id="ARBA00045103"/>
    </source>
</evidence>
<comment type="subcellular location">
    <subcellularLocation>
        <location evidence="2 16">Endoplasmic reticulum membrane</location>
    </subcellularLocation>
</comment>
<dbReference type="Gene3D" id="3.40.50.2000">
    <property type="entry name" value="Glycogen Phosphorylase B"/>
    <property type="match status" value="2"/>
</dbReference>
<comment type="similarity">
    <text evidence="4 16">Belongs to the glycosyltransferase group 1 family.</text>
</comment>
<evidence type="ECO:0000259" key="18">
    <source>
        <dbReference type="Pfam" id="PF13439"/>
    </source>
</evidence>
<dbReference type="GO" id="GO:0102704">
    <property type="term" value="F:GDP-Man:Man(2)GlcNAc(2)-PP-Dol alpha-1,6-mannosyltransferase activity"/>
    <property type="evidence" value="ECO:0007669"/>
    <property type="project" value="UniProtKB-UniRule"/>
</dbReference>
<keyword evidence="13" id="KW-0472">Membrane</keyword>
<evidence type="ECO:0000256" key="8">
    <source>
        <dbReference type="ARBA" id="ARBA00022676"/>
    </source>
</evidence>
<evidence type="ECO:0000256" key="15">
    <source>
        <dbReference type="ARBA" id="ARBA00045104"/>
    </source>
</evidence>
<evidence type="ECO:0000313" key="19">
    <source>
        <dbReference type="EMBL" id="GME74816.1"/>
    </source>
</evidence>
<evidence type="ECO:0000256" key="16">
    <source>
        <dbReference type="RuleBase" id="RU367136"/>
    </source>
</evidence>
<dbReference type="AlphaFoldDB" id="A0A9W6WJ33"/>
<protein>
    <recommendedName>
        <fullName evidence="7 16">Alpha-1,3/1,6-mannosyltransferase ALG2</fullName>
        <ecNumber evidence="6 16">2.4.1.132</ecNumber>
        <ecNumber evidence="5 16">2.4.1.257</ecNumber>
    </recommendedName>
    <alternativeName>
        <fullName evidence="16">GDP-Man:Man(1)GlcNAc(2)-PP-Dol alpha-1,3-mannosyltransferase</fullName>
    </alternativeName>
</protein>
<comment type="pathway">
    <text evidence="3 16">Protein modification; protein glycosylation.</text>
</comment>
<evidence type="ECO:0000256" key="4">
    <source>
        <dbReference type="ARBA" id="ARBA00006122"/>
    </source>
</evidence>
<evidence type="ECO:0000256" key="3">
    <source>
        <dbReference type="ARBA" id="ARBA00004922"/>
    </source>
</evidence>
<evidence type="ECO:0000313" key="20">
    <source>
        <dbReference type="Proteomes" id="UP001165120"/>
    </source>
</evidence>
<accession>A0A9W6WJ33</accession>
<keyword evidence="20" id="KW-1185">Reference proteome</keyword>
<feature type="domain" description="Glycosyltransferase subfamily 4-like N-terminal" evidence="18">
    <location>
        <begin position="12"/>
        <end position="192"/>
    </location>
</feature>
<evidence type="ECO:0000256" key="7">
    <source>
        <dbReference type="ARBA" id="ARBA00019218"/>
    </source>
</evidence>
<keyword evidence="11 16" id="KW-0256">Endoplasmic reticulum</keyword>
<comment type="catalytic activity">
    <reaction evidence="15 16">
        <text>an alpha-D-Man-(1-&gt;3)-beta-D-Man-(1-&gt;4)-beta-D-GlcNAc-(1-&gt;4)-alpha-D-GlcNAc-diphospho-di-trans,poly-cis-dolichol + GDP-alpha-D-mannose = an alpha-D-Man-(1-&gt;3)-[alpha-D-Man-(1-&gt;6)]-beta-D-Man-(1-&gt;4)-beta-D-GlcNAc-(1-&gt;4)-alpha-D-GlcNAc-diphospho-di-trans,poly-cis-dolichol + GDP + H(+)</text>
        <dbReference type="Rhea" id="RHEA:29519"/>
        <dbReference type="Rhea" id="RHEA-COMP:19513"/>
        <dbReference type="Rhea" id="RHEA-COMP:19515"/>
        <dbReference type="ChEBI" id="CHEBI:15378"/>
        <dbReference type="ChEBI" id="CHEBI:57527"/>
        <dbReference type="ChEBI" id="CHEBI:58189"/>
        <dbReference type="ChEBI" id="CHEBI:132510"/>
        <dbReference type="ChEBI" id="CHEBI:132511"/>
        <dbReference type="EC" id="2.4.1.257"/>
    </reaction>
    <physiologicalReaction direction="left-to-right" evidence="15 16">
        <dbReference type="Rhea" id="RHEA:29520"/>
    </physiologicalReaction>
</comment>
<evidence type="ECO:0000256" key="2">
    <source>
        <dbReference type="ARBA" id="ARBA00004586"/>
    </source>
</evidence>
<evidence type="ECO:0000256" key="6">
    <source>
        <dbReference type="ARBA" id="ARBA00012649"/>
    </source>
</evidence>
<dbReference type="PANTHER" id="PTHR45918">
    <property type="entry name" value="ALPHA-1,3/1,6-MANNOSYLTRANSFERASE ALG2"/>
    <property type="match status" value="1"/>
</dbReference>
<dbReference type="EC" id="2.4.1.257" evidence="5 16"/>
<name>A0A9W6WJ33_CANBO</name>
<dbReference type="Pfam" id="PF13439">
    <property type="entry name" value="Glyco_transf_4"/>
    <property type="match status" value="1"/>
</dbReference>
<keyword evidence="8 16" id="KW-0328">Glycosyltransferase</keyword>
<evidence type="ECO:0000259" key="17">
    <source>
        <dbReference type="Pfam" id="PF00534"/>
    </source>
</evidence>
<dbReference type="PANTHER" id="PTHR45918:SF1">
    <property type="entry name" value="ALPHA-1,3_1,6-MANNOSYLTRANSFERASE ALG2"/>
    <property type="match status" value="1"/>
</dbReference>
<dbReference type="SUPFAM" id="SSF53756">
    <property type="entry name" value="UDP-Glycosyltransferase/glycogen phosphorylase"/>
    <property type="match status" value="1"/>
</dbReference>
<keyword evidence="10" id="KW-0812">Transmembrane</keyword>
<comment type="caution">
    <text evidence="19">The sequence shown here is derived from an EMBL/GenBank/DDBJ whole genome shotgun (WGS) entry which is preliminary data.</text>
</comment>
<evidence type="ECO:0000256" key="11">
    <source>
        <dbReference type="ARBA" id="ARBA00022824"/>
    </source>
</evidence>
<evidence type="ECO:0000256" key="12">
    <source>
        <dbReference type="ARBA" id="ARBA00022989"/>
    </source>
</evidence>
<evidence type="ECO:0000256" key="10">
    <source>
        <dbReference type="ARBA" id="ARBA00022692"/>
    </source>
</evidence>
<dbReference type="InterPro" id="IPR028098">
    <property type="entry name" value="Glyco_trans_4-like_N"/>
</dbReference>
<dbReference type="GO" id="GO:0005789">
    <property type="term" value="C:endoplasmic reticulum membrane"/>
    <property type="evidence" value="ECO:0007669"/>
    <property type="project" value="UniProtKB-SubCell"/>
</dbReference>
<dbReference type="EMBL" id="BSXN01001875">
    <property type="protein sequence ID" value="GME74816.1"/>
    <property type="molecule type" value="Genomic_DNA"/>
</dbReference>
<dbReference type="InterPro" id="IPR001296">
    <property type="entry name" value="Glyco_trans_1"/>
</dbReference>
<organism evidence="19 20">
    <name type="scientific">Candida boidinii</name>
    <name type="common">Yeast</name>
    <dbReference type="NCBI Taxonomy" id="5477"/>
    <lineage>
        <taxon>Eukaryota</taxon>
        <taxon>Fungi</taxon>
        <taxon>Dikarya</taxon>
        <taxon>Ascomycota</taxon>
        <taxon>Saccharomycotina</taxon>
        <taxon>Pichiomycetes</taxon>
        <taxon>Pichiales</taxon>
        <taxon>Pichiaceae</taxon>
        <taxon>Ogataea</taxon>
        <taxon>Ogataea/Candida clade</taxon>
    </lineage>
</organism>
<dbReference type="Pfam" id="PF00534">
    <property type="entry name" value="Glycos_transf_1"/>
    <property type="match status" value="1"/>
</dbReference>